<dbReference type="Proteomes" id="UP001304243">
    <property type="component" value="Unassembled WGS sequence"/>
</dbReference>
<dbReference type="AlphaFoldDB" id="A0AAN7HVL4"/>
<evidence type="ECO:0000313" key="3">
    <source>
        <dbReference type="Proteomes" id="UP001304243"/>
    </source>
</evidence>
<feature type="region of interest" description="Disordered" evidence="1">
    <location>
        <begin position="212"/>
        <end position="235"/>
    </location>
</feature>
<dbReference type="EMBL" id="JASEJX010000039">
    <property type="protein sequence ID" value="KAK4509348.1"/>
    <property type="molecule type" value="Genomic_DNA"/>
</dbReference>
<evidence type="ECO:0000256" key="1">
    <source>
        <dbReference type="SAM" id="MobiDB-lite"/>
    </source>
</evidence>
<comment type="caution">
    <text evidence="2">The sequence shown here is derived from an EMBL/GenBank/DDBJ whole genome shotgun (WGS) entry which is preliminary data.</text>
</comment>
<reference evidence="2 3" key="1">
    <citation type="submission" date="2022-11" db="EMBL/GenBank/DDBJ databases">
        <title>Mucor velutinosus strain NIH1002 WGS.</title>
        <authorList>
            <person name="Subramanian P."/>
            <person name="Mullikin J.C."/>
            <person name="Segre J.A."/>
            <person name="Zelazny A.M."/>
        </authorList>
    </citation>
    <scope>NUCLEOTIDE SEQUENCE [LARGE SCALE GENOMIC DNA]</scope>
    <source>
        <strain evidence="2 3">NIH1002</strain>
    </source>
</reference>
<name>A0AAN7HVL4_9FUNG</name>
<dbReference type="RefSeq" id="XP_064676014.1">
    <property type="nucleotide sequence ID" value="XM_064826957.1"/>
</dbReference>
<dbReference type="GeneID" id="89951385"/>
<accession>A0AAN7HVL4</accession>
<protein>
    <submittedName>
        <fullName evidence="2">Formin-binding protein</fullName>
    </submittedName>
</protein>
<proteinExistence type="predicted"/>
<evidence type="ECO:0000313" key="2">
    <source>
        <dbReference type="EMBL" id="KAK4509348.1"/>
    </source>
</evidence>
<organism evidence="2 3">
    <name type="scientific">Mucor velutinosus</name>
    <dbReference type="NCBI Taxonomy" id="708070"/>
    <lineage>
        <taxon>Eukaryota</taxon>
        <taxon>Fungi</taxon>
        <taxon>Fungi incertae sedis</taxon>
        <taxon>Mucoromycota</taxon>
        <taxon>Mucoromycotina</taxon>
        <taxon>Mucoromycetes</taxon>
        <taxon>Mucorales</taxon>
        <taxon>Mucorineae</taxon>
        <taxon>Mucoraceae</taxon>
        <taxon>Mucor</taxon>
    </lineage>
</organism>
<keyword evidence="3" id="KW-1185">Reference proteome</keyword>
<gene>
    <name evidence="2" type="primary">HOF1_1</name>
    <name evidence="2" type="ORF">ATC70_007699</name>
</gene>
<sequence>MYEEKSVTINNILSKVWSHSSLFADKKSPASFNKWCSTRNIKFLEQQSKRKKNDMDERVSVRSLYVMMDKHITINDIADCLPKYQEYIQQLKDQGYTMVGYCRKSKQTREDSNDRQRLLQKQVERLKARSLVDKVFVSVYCKSSDPIANRDLKSSSHILNGLTGVDGDMQDLLKVISTTQKVCLVTTLDTAGLTTSKDDLLSFLRVEASGEANDEASVEPSYEANDEASVAANDEASVEVSVEASVAPSYKANDEASVDTNC</sequence>